<evidence type="ECO:0000256" key="1">
    <source>
        <dbReference type="ARBA" id="ARBA00004514"/>
    </source>
</evidence>
<keyword evidence="10" id="KW-0564">Palmitate</keyword>
<dbReference type="InterPro" id="IPR040460">
    <property type="entry name" value="Gasdermin_pore"/>
</dbReference>
<evidence type="ECO:0000256" key="9">
    <source>
        <dbReference type="ARBA" id="ARBA00023136"/>
    </source>
</evidence>
<dbReference type="Proteomes" id="UP000386466">
    <property type="component" value="Unassembled WGS sequence"/>
</dbReference>
<evidence type="ECO:0000313" key="16">
    <source>
        <dbReference type="Proteomes" id="UP000386466"/>
    </source>
</evidence>
<organism evidence="15 16">
    <name type="scientific">Lynx pardinus</name>
    <name type="common">Iberian lynx</name>
    <name type="synonym">Felis pardina</name>
    <dbReference type="NCBI Taxonomy" id="191816"/>
    <lineage>
        <taxon>Eukaryota</taxon>
        <taxon>Metazoa</taxon>
        <taxon>Chordata</taxon>
        <taxon>Craniata</taxon>
        <taxon>Vertebrata</taxon>
        <taxon>Euteleostomi</taxon>
        <taxon>Mammalia</taxon>
        <taxon>Eutheria</taxon>
        <taxon>Laurasiatheria</taxon>
        <taxon>Carnivora</taxon>
        <taxon>Feliformia</taxon>
        <taxon>Felidae</taxon>
        <taxon>Felinae</taxon>
        <taxon>Lynx</taxon>
    </lineage>
</organism>
<dbReference type="GO" id="GO:0005546">
    <property type="term" value="F:phosphatidylinositol-4,5-bisphosphate binding"/>
    <property type="evidence" value="ECO:0007669"/>
    <property type="project" value="TreeGrafter"/>
</dbReference>
<proteinExistence type="inferred from homology"/>
<dbReference type="AlphaFoldDB" id="A0A485N8E4"/>
<keyword evidence="6" id="KW-0963">Cytoplasm</keyword>
<keyword evidence="9" id="KW-0472">Membrane</keyword>
<keyword evidence="7" id="KW-1210">Necrosis</keyword>
<keyword evidence="5" id="KW-1003">Cell membrane</keyword>
<evidence type="ECO:0000256" key="2">
    <source>
        <dbReference type="ARBA" id="ARBA00004651"/>
    </source>
</evidence>
<evidence type="ECO:0000256" key="3">
    <source>
        <dbReference type="ARBA" id="ARBA00009279"/>
    </source>
</evidence>
<dbReference type="EMBL" id="CAAGRJ010013194">
    <property type="protein sequence ID" value="VFV29690.1"/>
    <property type="molecule type" value="Genomic_DNA"/>
</dbReference>
<reference evidence="15 16" key="1">
    <citation type="submission" date="2019-01" db="EMBL/GenBank/DDBJ databases">
        <authorList>
            <person name="Alioto T."/>
            <person name="Alioto T."/>
        </authorList>
    </citation>
    <scope>NUCLEOTIDE SEQUENCE [LARGE SCALE GENOMIC DNA]</scope>
</reference>
<evidence type="ECO:0000256" key="5">
    <source>
        <dbReference type="ARBA" id="ARBA00022475"/>
    </source>
</evidence>
<dbReference type="GO" id="GO:0070269">
    <property type="term" value="P:pyroptotic inflammatory response"/>
    <property type="evidence" value="ECO:0007669"/>
    <property type="project" value="TreeGrafter"/>
</dbReference>
<dbReference type="GO" id="GO:0005829">
    <property type="term" value="C:cytosol"/>
    <property type="evidence" value="ECO:0007669"/>
    <property type="project" value="UniProtKB-SubCell"/>
</dbReference>
<evidence type="ECO:0000256" key="4">
    <source>
        <dbReference type="ARBA" id="ARBA00022452"/>
    </source>
</evidence>
<keyword evidence="8" id="KW-0812">Transmembrane</keyword>
<gene>
    <name evidence="15" type="ORF">LYPA_23C019208</name>
</gene>
<evidence type="ECO:0000256" key="7">
    <source>
        <dbReference type="ARBA" id="ARBA00022590"/>
    </source>
</evidence>
<comment type="similarity">
    <text evidence="3">Belongs to the gasdermin family.</text>
</comment>
<evidence type="ECO:0000313" key="15">
    <source>
        <dbReference type="EMBL" id="VFV29690.1"/>
    </source>
</evidence>
<keyword evidence="4" id="KW-1134">Transmembrane beta strand</keyword>
<dbReference type="PANTHER" id="PTHR16399:SF21">
    <property type="entry name" value="GASDERMIN-C"/>
    <property type="match status" value="1"/>
</dbReference>
<dbReference type="InterPro" id="IPR041263">
    <property type="entry name" value="Gasdermin_PUB"/>
</dbReference>
<evidence type="ECO:0000256" key="10">
    <source>
        <dbReference type="ARBA" id="ARBA00023139"/>
    </source>
</evidence>
<keyword evidence="16" id="KW-1185">Reference proteome</keyword>
<comment type="subunit">
    <text evidence="12">Homooligomer; homooligomeric ring-shaped pore complex containing 27-28 subunits when inserted in the membrane.</text>
</comment>
<evidence type="ECO:0000256" key="6">
    <source>
        <dbReference type="ARBA" id="ARBA00022490"/>
    </source>
</evidence>
<dbReference type="GO" id="GO:0012501">
    <property type="term" value="P:programmed cell death"/>
    <property type="evidence" value="ECO:0007669"/>
    <property type="project" value="UniProtKB-KW"/>
</dbReference>
<evidence type="ECO:0000256" key="8">
    <source>
        <dbReference type="ARBA" id="ARBA00022692"/>
    </source>
</evidence>
<dbReference type="GO" id="GO:0070273">
    <property type="term" value="F:phosphatidylinositol-4-phosphate binding"/>
    <property type="evidence" value="ECO:0007669"/>
    <property type="project" value="TreeGrafter"/>
</dbReference>
<feature type="domain" description="Gasdermin PUB" evidence="14">
    <location>
        <begin position="377"/>
        <end position="543"/>
    </location>
</feature>
<feature type="domain" description="Gasdermin pore forming" evidence="13">
    <location>
        <begin position="563"/>
        <end position="804"/>
    </location>
</feature>
<evidence type="ECO:0000259" key="14">
    <source>
        <dbReference type="Pfam" id="PF17708"/>
    </source>
</evidence>
<comment type="subcellular location">
    <subcellularLocation>
        <location evidence="2">Cell membrane</location>
        <topology evidence="2">Multi-pass membrane protein</topology>
    </subcellularLocation>
    <subcellularLocation>
        <location evidence="1">Cytoplasm</location>
        <location evidence="1">Cytosol</location>
    </subcellularLocation>
</comment>
<dbReference type="GO" id="GO:0042742">
    <property type="term" value="P:defense response to bacterium"/>
    <property type="evidence" value="ECO:0007669"/>
    <property type="project" value="TreeGrafter"/>
</dbReference>
<sequence>MQTRHYKLTLATLSPNSTTSPQQGLQNSKVLKVLCGTEHSGGGLAHSLLSTQGTCKDALVPVPKCSRLDSSLLLLGQASALGIPCLLNMSSMFENISKNLVKELGDKDLTPVKHLLDANKFRQFAILRKKKKTLSQFWELPDIPVEYTLMDILEPSSSVPETVIKGPFIFSDTMFRKYKASAGVTAMLETNVSGEATKCHETFLQFHAVTFPPQNWNDLLKRKVLDQELLFLRKCRVRDDNLYVVTEAVELINSTVLHDSSSVNVLGKCFIPWMTSVKGQGQGEGLKVREKMLTLPEGTVIAYKKKQLIFENNGWDILISDDDTQKTFPEERMLRKVKTSIAVNNGPRYPMSISDVRKPLDLVLHSPGRIQRVLWQDFKQLHEEIFQEMEALAQLSKDTQDSIFHTILNMLGNREALQNLTDTLDGSPLDLLDDFGGTILNEMQPDTRDLWIQARFHIIYLLEAIMVLSDTQHDLLAQSMEKRILLQQQKLVRSILEPNFKYCWDIPFTLKPELLAPLQGEDLAITYGLLEECGLKMELNSPRSTWDLETKQPLSALNVSSLFARDTKSVVRELARRGELVPVDSLNSTPHFLPFCLVRKKHRCDPWTEALATLNPASLATWLHSGPLPTEVTRSQPIQIQEMVAGATIGAISVSPGLPGKETRSSGVTQNSTLTVQTLTAPPLTRETLTEKRGESGGPARQAGLSWLRSICGQGPSRLEKNNSHVAAAAMENTRNTLLQSLSNAEGAGQLAFLGPGHAKIQGQSHMVKEKTETIPQGTISAYRVLQLVIKENCWAILYLPEGKLGQSFPVCGVTPCPSGQGGPSSRAHEAWALSRGEWEGSEGKKSEALGALQELLTAPQALQELKDMLEKALDTGVLGQLGGPGGFILSTLWNPSGRLLALKGRAILCILGALLVLSDTQHCLLAQALGRGMVPQQMKLVRASRMLYQPSLTEGALPGSYSSAPRPVQPLLGGPHSVMHGFIRGLC</sequence>
<evidence type="ECO:0000256" key="11">
    <source>
        <dbReference type="ARBA" id="ARBA00023288"/>
    </source>
</evidence>
<dbReference type="GO" id="GO:0001786">
    <property type="term" value="F:phosphatidylserine binding"/>
    <property type="evidence" value="ECO:0007669"/>
    <property type="project" value="TreeGrafter"/>
</dbReference>
<dbReference type="InterPro" id="IPR007677">
    <property type="entry name" value="Gasdermin"/>
</dbReference>
<dbReference type="GO" id="GO:0005886">
    <property type="term" value="C:plasma membrane"/>
    <property type="evidence" value="ECO:0007669"/>
    <property type="project" value="UniProtKB-SubCell"/>
</dbReference>
<feature type="domain" description="Gasdermin pore forming" evidence="13">
    <location>
        <begin position="92"/>
        <end position="330"/>
    </location>
</feature>
<protein>
    <submittedName>
        <fullName evidence="15">Gasdermin-c-like</fullName>
    </submittedName>
</protein>
<feature type="domain" description="Gasdermin PUB" evidence="14">
    <location>
        <begin position="850"/>
        <end position="944"/>
    </location>
</feature>
<keyword evidence="11" id="KW-0449">Lipoprotein</keyword>
<evidence type="ECO:0000256" key="12">
    <source>
        <dbReference type="ARBA" id="ARBA00038764"/>
    </source>
</evidence>
<accession>A0A485N8E4</accession>
<dbReference type="PANTHER" id="PTHR16399">
    <property type="entry name" value="GASDERMIN"/>
    <property type="match status" value="1"/>
</dbReference>
<dbReference type="Pfam" id="PF17708">
    <property type="entry name" value="Gasdermin_C"/>
    <property type="match status" value="2"/>
</dbReference>
<evidence type="ECO:0000259" key="13">
    <source>
        <dbReference type="Pfam" id="PF04598"/>
    </source>
</evidence>
<dbReference type="Pfam" id="PF04598">
    <property type="entry name" value="Gasdermin"/>
    <property type="match status" value="2"/>
</dbReference>
<name>A0A485N8E4_LYNPA</name>